<feature type="compositionally biased region" description="Polar residues" evidence="1">
    <location>
        <begin position="451"/>
        <end position="473"/>
    </location>
</feature>
<feature type="compositionally biased region" description="Low complexity" evidence="1">
    <location>
        <begin position="630"/>
        <end position="657"/>
    </location>
</feature>
<evidence type="ECO:0000256" key="1">
    <source>
        <dbReference type="SAM" id="MobiDB-lite"/>
    </source>
</evidence>
<feature type="compositionally biased region" description="Low complexity" evidence="1">
    <location>
        <begin position="1257"/>
        <end position="1268"/>
    </location>
</feature>
<feature type="compositionally biased region" description="Low complexity" evidence="1">
    <location>
        <begin position="228"/>
        <end position="247"/>
    </location>
</feature>
<dbReference type="Proteomes" id="UP000803884">
    <property type="component" value="Unassembled WGS sequence"/>
</dbReference>
<feature type="compositionally biased region" description="Polar residues" evidence="1">
    <location>
        <begin position="1055"/>
        <end position="1065"/>
    </location>
</feature>
<feature type="compositionally biased region" description="Low complexity" evidence="1">
    <location>
        <begin position="335"/>
        <end position="348"/>
    </location>
</feature>
<accession>A0AB34KYK0</accession>
<gene>
    <name evidence="3" type="ORF">WHR41_01753</name>
</gene>
<proteinExistence type="predicted"/>
<feature type="compositionally biased region" description="Basic and acidic residues" evidence="1">
    <location>
        <begin position="16"/>
        <end position="28"/>
    </location>
</feature>
<dbReference type="Pfam" id="PF00638">
    <property type="entry name" value="Ran_BP1"/>
    <property type="match status" value="1"/>
</dbReference>
<protein>
    <recommendedName>
        <fullName evidence="2">RanBD1 domain-containing protein</fullName>
    </recommendedName>
</protein>
<feature type="compositionally biased region" description="Acidic residues" evidence="1">
    <location>
        <begin position="1133"/>
        <end position="1143"/>
    </location>
</feature>
<organism evidence="3 4">
    <name type="scientific">Cladosporium halotolerans</name>
    <dbReference type="NCBI Taxonomy" id="1052096"/>
    <lineage>
        <taxon>Eukaryota</taxon>
        <taxon>Fungi</taxon>
        <taxon>Dikarya</taxon>
        <taxon>Ascomycota</taxon>
        <taxon>Pezizomycotina</taxon>
        <taxon>Dothideomycetes</taxon>
        <taxon>Dothideomycetidae</taxon>
        <taxon>Cladosporiales</taxon>
        <taxon>Cladosporiaceae</taxon>
        <taxon>Cladosporium</taxon>
    </lineage>
</organism>
<feature type="compositionally biased region" description="Low complexity" evidence="1">
    <location>
        <begin position="1225"/>
        <end position="1238"/>
    </location>
</feature>
<feature type="compositionally biased region" description="Polar residues" evidence="1">
    <location>
        <begin position="605"/>
        <end position="619"/>
    </location>
</feature>
<dbReference type="SUPFAM" id="SSF50729">
    <property type="entry name" value="PH domain-like"/>
    <property type="match status" value="1"/>
</dbReference>
<feature type="compositionally biased region" description="Low complexity" evidence="1">
    <location>
        <begin position="825"/>
        <end position="840"/>
    </location>
</feature>
<keyword evidence="4" id="KW-1185">Reference proteome</keyword>
<evidence type="ECO:0000259" key="2">
    <source>
        <dbReference type="PROSITE" id="PS50196"/>
    </source>
</evidence>
<dbReference type="RefSeq" id="XP_069232950.1">
    <property type="nucleotide sequence ID" value="XM_069370359.1"/>
</dbReference>
<feature type="compositionally biased region" description="Low complexity" evidence="1">
    <location>
        <begin position="1282"/>
        <end position="1296"/>
    </location>
</feature>
<feature type="region of interest" description="Disordered" evidence="1">
    <location>
        <begin position="1"/>
        <end position="104"/>
    </location>
</feature>
<feature type="region of interest" description="Disordered" evidence="1">
    <location>
        <begin position="1031"/>
        <end position="1333"/>
    </location>
</feature>
<feature type="compositionally biased region" description="Polar residues" evidence="1">
    <location>
        <begin position="673"/>
        <end position="687"/>
    </location>
</feature>
<feature type="compositionally biased region" description="Polar residues" evidence="1">
    <location>
        <begin position="861"/>
        <end position="873"/>
    </location>
</feature>
<feature type="compositionally biased region" description="Pro residues" evidence="1">
    <location>
        <begin position="719"/>
        <end position="735"/>
    </location>
</feature>
<dbReference type="EMBL" id="JAAQHG020000004">
    <property type="protein sequence ID" value="KAL1589845.1"/>
    <property type="molecule type" value="Genomic_DNA"/>
</dbReference>
<dbReference type="GeneID" id="96003197"/>
<feature type="compositionally biased region" description="Low complexity" evidence="1">
    <location>
        <begin position="276"/>
        <end position="289"/>
    </location>
</feature>
<feature type="compositionally biased region" description="Low complexity" evidence="1">
    <location>
        <begin position="173"/>
        <end position="206"/>
    </location>
</feature>
<feature type="region of interest" description="Disordered" evidence="1">
    <location>
        <begin position="710"/>
        <end position="759"/>
    </location>
</feature>
<evidence type="ECO:0000313" key="3">
    <source>
        <dbReference type="EMBL" id="KAL1589845.1"/>
    </source>
</evidence>
<feature type="compositionally biased region" description="Low complexity" evidence="1">
    <location>
        <begin position="1069"/>
        <end position="1094"/>
    </location>
</feature>
<feature type="compositionally biased region" description="Polar residues" evidence="1">
    <location>
        <begin position="953"/>
        <end position="966"/>
    </location>
</feature>
<dbReference type="InterPro" id="IPR011993">
    <property type="entry name" value="PH-like_dom_sf"/>
</dbReference>
<feature type="compositionally biased region" description="Polar residues" evidence="1">
    <location>
        <begin position="208"/>
        <end position="227"/>
    </location>
</feature>
<feature type="compositionally biased region" description="Basic and acidic residues" evidence="1">
    <location>
        <begin position="1035"/>
        <end position="1045"/>
    </location>
</feature>
<sequence length="1468" mass="152332">MSWQLDVAFGAGGNANEREDRVPQLKDDMDVEGGDTSIITDKDGDVVLEDDDTPADEGDVSHLTDGDGNLTMEDADFDNLAADGSTSSVSDDEDKHIYDGDEYKEREQLRVAGSEAARGSLTQQFGMIYETEPTRSSSAAPIGVLRRYGLRANPSRIASLKRGGKARSASPLTGPSTTFTPPNTFSTTPSTFSFGGNNSQQPSGGSFTFGQQETPAQSTMEQGSSSASFTFGQQQPQQPSSNGFGQQTSNPFAGFGQQPQVNGNGQAAPSFGGFGQQAQTTQAQANGNASNVPSNPFAGFTQQTQNNNSPSLGAFGTQSTSSSPAPTNQFSGFNAQPQQPQQDSAAPSTTFTFGSEQTNGSSTPTFGGFGASQSTQKPAEQQPAQQQSAQQQTNSLFAPQPSTEQKSPSPFQGAMSLFGKPTDTPKADGWASFTSASPAPSAGSQQAPGTSVLSGWQKEQTSKPSFTFSQSQMPAGEEDEDDKMVSPQKQEPAKPAFTGFGSTSSLFSAPQPAAPAAGRDLFSRISRPNSSENTQAPPSSDTMATPKAPAPSGGDLFSRITYPDKAKQQPVSATPAPKASNLFGGFSAAPPATAPAKNLFTSAASNTAVPATPTPSMETQAKAPETLKPTTSSSSTSLFAAAAPKPSATSSLFAPKPAEAKAPEAPAAAKSQPAFTNSLFGSSTPKQTASASLFTPAASKQSTSNIFSAAQTPAATAPAPAPAPAPTPAPAPSQTPAPAASSHAPAPATSTSAKASEPSYSHLRMLNEGFLAHLQAADRNADFSEVCRFYILKKAKIDELEAKKKGKTASKSSDAAPSSNVFSRSSAAAQAPKPAAPSKSNGVDLTKSLFGHHQPDAQTPKPASTTGLFTSVPATAPVKKRGIQSDEDDAPLTEKRRKSGDALAYPKVSSSTGLFGTMPSTAPTKKRTEEDDVPATEKRKRSGAALEYPKPTPSTGLFGTAPSTAPTKKRSVVDIEDDDVPAAATEKRRKSNEAVEYPKLSASASNTAKLFEAALDKPADVGAAAKSLFASEPAEQAHKPGDEAPKPSMFGGFKPSTSSLFSPKPTNDAPKAATSASSPTPAAAKPAMPKPAAAGGFMPTFAAPPAGGSNFLSAFGQNASKAQDAARQKAMDEDFDSEDDDPEEWKKNYEEKQAAKRKAIEEAAKSGGGFSMKAASGPSDLGGKKGEATASGPSSQDRAKKDEAAAETPAADKTWKQGTPIKFGAEASTPAAPLTAPPKGTGLFGSSTGFKSFGNAGSSTPMPSSGTSLFSQTQKTQSNGASLFSFTSKSSTESSSFPPPKAAEPAQPSAEATTTTPTGEETADPDDEAGKDPQVEDMTALQASEKEESDVLYHVAKAKSYKFETKANAEKPEWTYKALGPVWLLRNKTTGKVRLLQKVAPLGKAGMNFNVLTVASMYAQQGKRVTASFVDHINETEPKKPTQWYVQFGSEDDAKELARLMKEEAEKQ</sequence>
<comment type="caution">
    <text evidence="3">The sequence shown here is derived from an EMBL/GenBank/DDBJ whole genome shotgun (WGS) entry which is preliminary data.</text>
</comment>
<feature type="compositionally biased region" description="Low complexity" evidence="1">
    <location>
        <begin position="497"/>
        <end position="508"/>
    </location>
</feature>
<feature type="domain" description="RanBD1" evidence="2">
    <location>
        <begin position="1332"/>
        <end position="1468"/>
    </location>
</feature>
<feature type="compositionally biased region" description="Low complexity" evidence="1">
    <location>
        <begin position="376"/>
        <end position="392"/>
    </location>
</feature>
<feature type="compositionally biased region" description="Polar residues" evidence="1">
    <location>
        <begin position="1269"/>
        <end position="1281"/>
    </location>
</feature>
<dbReference type="InterPro" id="IPR053074">
    <property type="entry name" value="NPC_Nucleoporin"/>
</dbReference>
<dbReference type="InterPro" id="IPR000156">
    <property type="entry name" value="Ran_bind_dom"/>
</dbReference>
<feature type="compositionally biased region" description="Acidic residues" evidence="1">
    <location>
        <begin position="46"/>
        <end position="58"/>
    </location>
</feature>
<feature type="compositionally biased region" description="Low complexity" evidence="1">
    <location>
        <begin position="435"/>
        <end position="449"/>
    </location>
</feature>
<feature type="compositionally biased region" description="Basic and acidic residues" evidence="1">
    <location>
        <begin position="93"/>
        <end position="104"/>
    </location>
</feature>
<evidence type="ECO:0000313" key="4">
    <source>
        <dbReference type="Proteomes" id="UP000803884"/>
    </source>
</evidence>
<feature type="region of interest" description="Disordered" evidence="1">
    <location>
        <begin position="151"/>
        <end position="588"/>
    </location>
</feature>
<feature type="compositionally biased region" description="Polar residues" evidence="1">
    <location>
        <begin position="526"/>
        <end position="543"/>
    </location>
</feature>
<name>A0AB34KYK0_9PEZI</name>
<feature type="compositionally biased region" description="Basic and acidic residues" evidence="1">
    <location>
        <begin position="1144"/>
        <end position="1164"/>
    </location>
</feature>
<feature type="region of interest" description="Disordered" evidence="1">
    <location>
        <begin position="605"/>
        <end position="687"/>
    </location>
</feature>
<feature type="compositionally biased region" description="Low complexity" evidence="1">
    <location>
        <begin position="736"/>
        <end position="759"/>
    </location>
</feature>
<reference evidence="3 4" key="1">
    <citation type="journal article" date="2020" name="Microbiol. Resour. Announc.">
        <title>Draft Genome Sequence of a Cladosporium Species Isolated from the Mesophotic Ascidian Didemnum maculosum.</title>
        <authorList>
            <person name="Gioti A."/>
            <person name="Siaperas R."/>
            <person name="Nikolaivits E."/>
            <person name="Le Goff G."/>
            <person name="Ouazzani J."/>
            <person name="Kotoulas G."/>
            <person name="Topakas E."/>
        </authorList>
    </citation>
    <scope>NUCLEOTIDE SEQUENCE [LARGE SCALE GENOMIC DNA]</scope>
    <source>
        <strain evidence="3 4">TM138-S3</strain>
    </source>
</reference>
<feature type="compositionally biased region" description="Low complexity" evidence="1">
    <location>
        <begin position="1303"/>
        <end position="1320"/>
    </location>
</feature>
<feature type="compositionally biased region" description="Polar residues" evidence="1">
    <location>
        <begin position="908"/>
        <end position="923"/>
    </location>
</feature>
<dbReference type="PANTHER" id="PTHR38697">
    <property type="entry name" value="NUCLEAR PORE COMPLEX PROTEIN SIMILAR TO S. CEREVISIAE NUP2 (EUROFUNG)"/>
    <property type="match status" value="1"/>
</dbReference>
<feature type="compositionally biased region" description="Polar residues" evidence="1">
    <location>
        <begin position="393"/>
        <end position="410"/>
    </location>
</feature>
<dbReference type="Gene3D" id="2.30.29.30">
    <property type="entry name" value="Pleckstrin-homology domain (PH domain)/Phosphotyrosine-binding domain (PTB)"/>
    <property type="match status" value="1"/>
</dbReference>
<dbReference type="PROSITE" id="PS50196">
    <property type="entry name" value="RANBD1"/>
    <property type="match status" value="1"/>
</dbReference>
<feature type="compositionally biased region" description="Polar residues" evidence="1">
    <location>
        <begin position="257"/>
        <end position="267"/>
    </location>
</feature>
<feature type="compositionally biased region" description="Polar residues" evidence="1">
    <location>
        <begin position="349"/>
        <end position="375"/>
    </location>
</feature>
<feature type="compositionally biased region" description="Polar residues" evidence="1">
    <location>
        <begin position="290"/>
        <end position="334"/>
    </location>
</feature>
<feature type="region of interest" description="Disordered" evidence="1">
    <location>
        <begin position="802"/>
        <end position="1002"/>
    </location>
</feature>
<feature type="compositionally biased region" description="Polar residues" evidence="1">
    <location>
        <begin position="1110"/>
        <end position="1121"/>
    </location>
</feature>
<dbReference type="PANTHER" id="PTHR38697:SF1">
    <property type="entry name" value="NUCLEAR PORE COMPLEX PROTEIN SIMILAR TO S. CEREVISIAE NUP2 (EUROFUNG)"/>
    <property type="match status" value="1"/>
</dbReference>